<dbReference type="InterPro" id="IPR050595">
    <property type="entry name" value="Bact_response_regulator"/>
</dbReference>
<keyword evidence="3" id="KW-1185">Reference proteome</keyword>
<gene>
    <name evidence="2" type="ORF">GO620_000430</name>
</gene>
<accession>A0A6I4IMX1</accession>
<dbReference type="PANTHER" id="PTHR44591:SF3">
    <property type="entry name" value="RESPONSE REGULATORY DOMAIN-CONTAINING PROTEIN"/>
    <property type="match status" value="1"/>
</dbReference>
<dbReference type="InterPro" id="IPR011006">
    <property type="entry name" value="CheY-like_superfamily"/>
</dbReference>
<proteinExistence type="predicted"/>
<dbReference type="KEGG" id="mgik:GO620_000430"/>
<dbReference type="EMBL" id="CP066775">
    <property type="protein sequence ID" value="QQL49951.1"/>
    <property type="molecule type" value="Genomic_DNA"/>
</dbReference>
<dbReference type="PANTHER" id="PTHR44591">
    <property type="entry name" value="STRESS RESPONSE REGULATOR PROTEIN 1"/>
    <property type="match status" value="1"/>
</dbReference>
<dbReference type="AlphaFoldDB" id="A0A6I4IMX1"/>
<evidence type="ECO:0000313" key="3">
    <source>
        <dbReference type="Proteomes" id="UP000429232"/>
    </source>
</evidence>
<evidence type="ECO:0000256" key="1">
    <source>
        <dbReference type="ARBA" id="ARBA00022553"/>
    </source>
</evidence>
<protein>
    <submittedName>
        <fullName evidence="2">Response regulator transcription factor</fullName>
    </submittedName>
</protein>
<evidence type="ECO:0000313" key="2">
    <source>
        <dbReference type="EMBL" id="QQL49951.1"/>
    </source>
</evidence>
<dbReference type="Proteomes" id="UP000429232">
    <property type="component" value="Chromosome"/>
</dbReference>
<dbReference type="Pfam" id="PF00072">
    <property type="entry name" value="Response_reg"/>
    <property type="match status" value="1"/>
</dbReference>
<name>A0A6I4IMX1_9SPHI</name>
<dbReference type="InterPro" id="IPR001789">
    <property type="entry name" value="Sig_transdc_resp-reg_receiver"/>
</dbReference>
<dbReference type="SUPFAM" id="SSF52172">
    <property type="entry name" value="CheY-like"/>
    <property type="match status" value="1"/>
</dbReference>
<keyword evidence="1" id="KW-0597">Phosphoprotein</keyword>
<dbReference type="PROSITE" id="PS50110">
    <property type="entry name" value="RESPONSE_REGULATORY"/>
    <property type="match status" value="1"/>
</dbReference>
<dbReference type="SMART" id="SM00448">
    <property type="entry name" value="REC"/>
    <property type="match status" value="1"/>
</dbReference>
<dbReference type="RefSeq" id="WP_157523344.1">
    <property type="nucleotide sequence ID" value="NZ_CP066775.1"/>
</dbReference>
<dbReference type="Gene3D" id="3.40.50.2300">
    <property type="match status" value="1"/>
</dbReference>
<reference evidence="2 3" key="1">
    <citation type="submission" date="2020-12" db="EMBL/GenBank/DDBJ databases">
        <title>HMF7856_wgs.fasta genome submission.</title>
        <authorList>
            <person name="Kang H."/>
            <person name="Kim H."/>
            <person name="Joh K."/>
        </authorList>
    </citation>
    <scope>NUCLEOTIDE SEQUENCE [LARGE SCALE GENOMIC DNA]</scope>
    <source>
        <strain evidence="2 3">HMF7856</strain>
    </source>
</reference>
<organism evidence="2 3">
    <name type="scientific">Mucilaginibacter ginkgonis</name>
    <dbReference type="NCBI Taxonomy" id="2682091"/>
    <lineage>
        <taxon>Bacteria</taxon>
        <taxon>Pseudomonadati</taxon>
        <taxon>Bacteroidota</taxon>
        <taxon>Sphingobacteriia</taxon>
        <taxon>Sphingobacteriales</taxon>
        <taxon>Sphingobacteriaceae</taxon>
        <taxon>Mucilaginibacter</taxon>
    </lineage>
</organism>
<dbReference type="GO" id="GO:0000160">
    <property type="term" value="P:phosphorelay signal transduction system"/>
    <property type="evidence" value="ECO:0007669"/>
    <property type="project" value="InterPro"/>
</dbReference>
<sequence>MMLYNAKIVLIVDDDPDIRDVMSMILDMEGFVVHTVSNGTDVPNSVATYFPDLILLDVMLGDADGRDICKKLKGDPLTEHVPIIIISATHGRETMNEKNCGADDYIGKPFDVQVLLDYVNKYVSN</sequence>